<evidence type="ECO:0000256" key="2">
    <source>
        <dbReference type="SAM" id="Phobius"/>
    </source>
</evidence>
<dbReference type="EMBL" id="JBANRG010000060">
    <property type="protein sequence ID" value="KAK7442061.1"/>
    <property type="molecule type" value="Genomic_DNA"/>
</dbReference>
<dbReference type="Pfam" id="PF20152">
    <property type="entry name" value="DUF6534"/>
    <property type="match status" value="1"/>
</dbReference>
<evidence type="ECO:0000259" key="3">
    <source>
        <dbReference type="Pfam" id="PF20152"/>
    </source>
</evidence>
<sequence length="357" mass="40246">MGNHDESLGSILIATWVGTILSTHVAREAVHYFKSYPGDKIALKLLVSVALFTGLILQIASYADVYMYTITHWGNEEYLLRQYWPVQVYLTTTAITTLLIQSFLVHRHWNLTQNLWFCVILVVLVVTTFAGNIAAAWVLAIHDSYEERYYVRAPAILWLLTQTLADVTITSALILQLYTMKTVSEEAENIVRRLIRQSIQTGATTALVATSALTIYLLFNMSNIETALTFVLGPLYLVTLLSNVNGRQPARKDDLESRPIHKRISSMSFQHRFSTAHSSMRIANREAAQAALEGIRIHRTSTVYMDTIDGVQNLEKNEPMKRQSQALETVDDQKSVSNTSESCDEVSLSQEPKKEES</sequence>
<name>A0ABR1IVG9_9AGAR</name>
<accession>A0ABR1IVG9</accession>
<evidence type="ECO:0000313" key="4">
    <source>
        <dbReference type="EMBL" id="KAK7442061.1"/>
    </source>
</evidence>
<protein>
    <recommendedName>
        <fullName evidence="3">DUF6534 domain-containing protein</fullName>
    </recommendedName>
</protein>
<keyword evidence="2" id="KW-0472">Membrane</keyword>
<dbReference type="PANTHER" id="PTHR40465:SF1">
    <property type="entry name" value="DUF6534 DOMAIN-CONTAINING PROTEIN"/>
    <property type="match status" value="1"/>
</dbReference>
<feature type="transmembrane region" description="Helical" evidence="2">
    <location>
        <begin position="224"/>
        <end position="242"/>
    </location>
</feature>
<keyword evidence="5" id="KW-1185">Reference proteome</keyword>
<dbReference type="InterPro" id="IPR045339">
    <property type="entry name" value="DUF6534"/>
</dbReference>
<keyword evidence="2" id="KW-0812">Transmembrane</keyword>
<feature type="transmembrane region" description="Helical" evidence="2">
    <location>
        <begin position="155"/>
        <end position="178"/>
    </location>
</feature>
<dbReference type="Proteomes" id="UP001498398">
    <property type="component" value="Unassembled WGS sequence"/>
</dbReference>
<feature type="transmembrane region" description="Helical" evidence="2">
    <location>
        <begin position="116"/>
        <end position="140"/>
    </location>
</feature>
<gene>
    <name evidence="4" type="ORF">VKT23_016337</name>
</gene>
<feature type="domain" description="DUF6534" evidence="3">
    <location>
        <begin position="163"/>
        <end position="248"/>
    </location>
</feature>
<feature type="region of interest" description="Disordered" evidence="1">
    <location>
        <begin position="316"/>
        <end position="357"/>
    </location>
</feature>
<comment type="caution">
    <text evidence="4">The sequence shown here is derived from an EMBL/GenBank/DDBJ whole genome shotgun (WGS) entry which is preliminary data.</text>
</comment>
<organism evidence="4 5">
    <name type="scientific">Marasmiellus scandens</name>
    <dbReference type="NCBI Taxonomy" id="2682957"/>
    <lineage>
        <taxon>Eukaryota</taxon>
        <taxon>Fungi</taxon>
        <taxon>Dikarya</taxon>
        <taxon>Basidiomycota</taxon>
        <taxon>Agaricomycotina</taxon>
        <taxon>Agaricomycetes</taxon>
        <taxon>Agaricomycetidae</taxon>
        <taxon>Agaricales</taxon>
        <taxon>Marasmiineae</taxon>
        <taxon>Omphalotaceae</taxon>
        <taxon>Marasmiellus</taxon>
    </lineage>
</organism>
<feature type="transmembrane region" description="Helical" evidence="2">
    <location>
        <begin position="199"/>
        <end position="218"/>
    </location>
</feature>
<reference evidence="4 5" key="1">
    <citation type="submission" date="2024-01" db="EMBL/GenBank/DDBJ databases">
        <title>A draft genome for the cacao thread blight pathogen Marasmiellus scandens.</title>
        <authorList>
            <person name="Baruah I.K."/>
            <person name="Leung J."/>
            <person name="Bukari Y."/>
            <person name="Amoako-Attah I."/>
            <person name="Meinhardt L.W."/>
            <person name="Bailey B.A."/>
            <person name="Cohen S.P."/>
        </authorList>
    </citation>
    <scope>NUCLEOTIDE SEQUENCE [LARGE SCALE GENOMIC DNA]</scope>
    <source>
        <strain evidence="4 5">GH-19</strain>
    </source>
</reference>
<feature type="transmembrane region" description="Helical" evidence="2">
    <location>
        <begin position="83"/>
        <end position="104"/>
    </location>
</feature>
<feature type="transmembrane region" description="Helical" evidence="2">
    <location>
        <begin position="41"/>
        <end position="63"/>
    </location>
</feature>
<keyword evidence="2" id="KW-1133">Transmembrane helix</keyword>
<evidence type="ECO:0000313" key="5">
    <source>
        <dbReference type="Proteomes" id="UP001498398"/>
    </source>
</evidence>
<proteinExistence type="predicted"/>
<dbReference type="PANTHER" id="PTHR40465">
    <property type="entry name" value="CHROMOSOME 1, WHOLE GENOME SHOTGUN SEQUENCE"/>
    <property type="match status" value="1"/>
</dbReference>
<evidence type="ECO:0000256" key="1">
    <source>
        <dbReference type="SAM" id="MobiDB-lite"/>
    </source>
</evidence>